<dbReference type="PANTHER" id="PTHR44846:SF17">
    <property type="entry name" value="GNTR-FAMILY TRANSCRIPTIONAL REGULATOR"/>
    <property type="match status" value="1"/>
</dbReference>
<dbReference type="RefSeq" id="WP_319044850.1">
    <property type="nucleotide sequence ID" value="NZ_CP122370.1"/>
</dbReference>
<feature type="domain" description="UbiC transcription regulator-associated" evidence="2">
    <location>
        <begin position="40"/>
        <end position="180"/>
    </location>
</feature>
<evidence type="ECO:0000313" key="3">
    <source>
        <dbReference type="EMBL" id="MDX3025337.1"/>
    </source>
</evidence>
<feature type="region of interest" description="Disordered" evidence="1">
    <location>
        <begin position="24"/>
        <end position="46"/>
    </location>
</feature>
<dbReference type="Pfam" id="PF07702">
    <property type="entry name" value="UTRA"/>
    <property type="match status" value="1"/>
</dbReference>
<dbReference type="EMBL" id="JARAWP010000046">
    <property type="protein sequence ID" value="MDX3025337.1"/>
    <property type="molecule type" value="Genomic_DNA"/>
</dbReference>
<dbReference type="Proteomes" id="UP001272987">
    <property type="component" value="Unassembled WGS sequence"/>
</dbReference>
<sequence>MPSTTAHTDGTILRDATTRYRQATREQDGSHGAFESETRRAGSAPRAEVTVQRAAAPADIAALLGVDAATEVAVRARKMFSDERLVQLADTFIPVDVAEAAGIEQVDTGVGGIISRMSEAGFAQAEVIEEITQQPATDAQAAALGVKAGDPLLTITHIGRTAEGRVVEATRHTLGPGWTLRFSVPLA</sequence>
<proteinExistence type="predicted"/>
<reference evidence="3 4" key="1">
    <citation type="journal article" date="2023" name="Microb. Genom.">
        <title>Mesoterricola silvestris gen. nov., sp. nov., Mesoterricola sediminis sp. nov., Geothrix oryzae sp. nov., Geothrix edaphica sp. nov., Geothrix rubra sp. nov., and Geothrix limicola sp. nov., six novel members of Acidobacteriota isolated from soils.</title>
        <authorList>
            <person name="Weisberg A.J."/>
            <person name="Pearce E."/>
            <person name="Kramer C.G."/>
            <person name="Chang J.H."/>
            <person name="Clarke C.R."/>
        </authorList>
    </citation>
    <scope>NUCLEOTIDE SEQUENCE [LARGE SCALE GENOMIC DNA]</scope>
    <source>
        <strain evidence="3 4">NB05-1H</strain>
    </source>
</reference>
<accession>A0ABU4MBY1</accession>
<keyword evidence="4" id="KW-1185">Reference proteome</keyword>
<dbReference type="InterPro" id="IPR011663">
    <property type="entry name" value="UTRA"/>
</dbReference>
<gene>
    <name evidence="3" type="ORF">PV666_46865</name>
</gene>
<dbReference type="PANTHER" id="PTHR44846">
    <property type="entry name" value="MANNOSYL-D-GLYCERATE TRANSPORT/METABOLISM SYSTEM REPRESSOR MNGR-RELATED"/>
    <property type="match status" value="1"/>
</dbReference>
<feature type="compositionally biased region" description="Basic and acidic residues" evidence="1">
    <location>
        <begin position="24"/>
        <end position="40"/>
    </location>
</feature>
<dbReference type="Gene3D" id="3.40.1410.10">
    <property type="entry name" value="Chorismate lyase-like"/>
    <property type="match status" value="1"/>
</dbReference>
<evidence type="ECO:0000259" key="2">
    <source>
        <dbReference type="SMART" id="SM00866"/>
    </source>
</evidence>
<protein>
    <submittedName>
        <fullName evidence="3">UTRA domain-containing protein</fullName>
    </submittedName>
</protein>
<evidence type="ECO:0000256" key="1">
    <source>
        <dbReference type="SAM" id="MobiDB-lite"/>
    </source>
</evidence>
<dbReference type="SMART" id="SM00866">
    <property type="entry name" value="UTRA"/>
    <property type="match status" value="1"/>
</dbReference>
<name>A0ABU4MBY1_9ACTN</name>
<organism evidence="3 4">
    <name type="scientific">Streptomyces acidiscabies</name>
    <dbReference type="NCBI Taxonomy" id="42234"/>
    <lineage>
        <taxon>Bacteria</taxon>
        <taxon>Bacillati</taxon>
        <taxon>Actinomycetota</taxon>
        <taxon>Actinomycetes</taxon>
        <taxon>Kitasatosporales</taxon>
        <taxon>Streptomycetaceae</taxon>
        <taxon>Streptomyces</taxon>
    </lineage>
</organism>
<dbReference type="SUPFAM" id="SSF64288">
    <property type="entry name" value="Chorismate lyase-like"/>
    <property type="match status" value="1"/>
</dbReference>
<comment type="caution">
    <text evidence="3">The sequence shown here is derived from an EMBL/GenBank/DDBJ whole genome shotgun (WGS) entry which is preliminary data.</text>
</comment>
<dbReference type="InterPro" id="IPR050679">
    <property type="entry name" value="Bact_HTH_transcr_reg"/>
</dbReference>
<evidence type="ECO:0000313" key="4">
    <source>
        <dbReference type="Proteomes" id="UP001272987"/>
    </source>
</evidence>
<dbReference type="InterPro" id="IPR028978">
    <property type="entry name" value="Chorismate_lyase_/UTRA_dom_sf"/>
</dbReference>